<dbReference type="Gene3D" id="2.30.150.10">
    <property type="entry name" value="DNA-directed RNA polymerase, beta subunit, external 1 domain"/>
    <property type="match status" value="1"/>
</dbReference>
<dbReference type="Gene3D" id="3.90.1100.10">
    <property type="match status" value="2"/>
</dbReference>
<dbReference type="SUPFAM" id="SSF64484">
    <property type="entry name" value="beta and beta-prime subunits of DNA dependent RNA-polymerase"/>
    <property type="match status" value="1"/>
</dbReference>
<dbReference type="Pfam" id="PF04565">
    <property type="entry name" value="RNA_pol_Rpb2_3"/>
    <property type="match status" value="1"/>
</dbReference>
<proteinExistence type="inferred from homology"/>
<dbReference type="InterPro" id="IPR007645">
    <property type="entry name" value="RNA_pol_Rpb2_3"/>
</dbReference>
<dbReference type="GO" id="GO:0003677">
    <property type="term" value="F:DNA binding"/>
    <property type="evidence" value="ECO:0007669"/>
    <property type="project" value="InterPro"/>
</dbReference>
<dbReference type="InterPro" id="IPR007641">
    <property type="entry name" value="RNA_pol_Rpb2_7"/>
</dbReference>
<evidence type="ECO:0000259" key="9">
    <source>
        <dbReference type="Pfam" id="PF04560"/>
    </source>
</evidence>
<evidence type="ECO:0000256" key="7">
    <source>
        <dbReference type="RuleBase" id="RU000434"/>
    </source>
</evidence>
<organism evidence="11 12">
    <name type="scientific">Candidatus Nasuia deltocephalincola</name>
    <dbReference type="NCBI Taxonomy" id="1160784"/>
    <lineage>
        <taxon>Bacteria</taxon>
        <taxon>Pseudomonadati</taxon>
        <taxon>Pseudomonadota</taxon>
        <taxon>Betaproteobacteria</taxon>
        <taxon>Candidatus Nasuia</taxon>
    </lineage>
</organism>
<dbReference type="Gene3D" id="2.40.50.100">
    <property type="match status" value="1"/>
</dbReference>
<evidence type="ECO:0000313" key="12">
    <source>
        <dbReference type="Proteomes" id="UP000515745"/>
    </source>
</evidence>
<evidence type="ECO:0000259" key="8">
    <source>
        <dbReference type="Pfam" id="PF00562"/>
    </source>
</evidence>
<dbReference type="PANTHER" id="PTHR20856">
    <property type="entry name" value="DNA-DIRECTED RNA POLYMERASE I SUBUNIT 2"/>
    <property type="match status" value="1"/>
</dbReference>
<dbReference type="InterPro" id="IPR037034">
    <property type="entry name" value="RNA_pol_Rpb2_2_sf"/>
</dbReference>
<evidence type="ECO:0000256" key="5">
    <source>
        <dbReference type="ARBA" id="ARBA00023163"/>
    </source>
</evidence>
<accession>A0A7G6UHI6</accession>
<comment type="similarity">
    <text evidence="7">Belongs to the RNA polymerase beta chain family.</text>
</comment>
<evidence type="ECO:0000259" key="10">
    <source>
        <dbReference type="Pfam" id="PF04565"/>
    </source>
</evidence>
<dbReference type="InterPro" id="IPR042107">
    <property type="entry name" value="DNA-dir_RNA_pol_bsu_ext_1_sf"/>
</dbReference>
<gene>
    <name evidence="11" type="primary">rpoB</name>
    <name evidence="11" type="ORF">NASMSEV_016</name>
</gene>
<dbReference type="NCBIfam" id="NF001616">
    <property type="entry name" value="PRK00405.1"/>
    <property type="match status" value="1"/>
</dbReference>
<protein>
    <recommendedName>
        <fullName evidence="1">DNA-directed RNA polymerase</fullName>
        <ecNumber evidence="1">2.7.7.6</ecNumber>
    </recommendedName>
</protein>
<evidence type="ECO:0000256" key="4">
    <source>
        <dbReference type="ARBA" id="ARBA00022695"/>
    </source>
</evidence>
<dbReference type="Gene3D" id="3.90.1110.10">
    <property type="entry name" value="RNA polymerase Rpb2, domain 2"/>
    <property type="match status" value="1"/>
</dbReference>
<dbReference type="Gene3D" id="2.40.270.10">
    <property type="entry name" value="DNA-directed RNA polymerase, subunit 2, domain 6"/>
    <property type="match status" value="2"/>
</dbReference>
<keyword evidence="4" id="KW-0548">Nucleotidyltransferase</keyword>
<comment type="catalytic activity">
    <reaction evidence="6">
        <text>RNA(n) + a ribonucleoside 5'-triphosphate = RNA(n+1) + diphosphate</text>
        <dbReference type="Rhea" id="RHEA:21248"/>
        <dbReference type="Rhea" id="RHEA-COMP:14527"/>
        <dbReference type="Rhea" id="RHEA-COMP:17342"/>
        <dbReference type="ChEBI" id="CHEBI:33019"/>
        <dbReference type="ChEBI" id="CHEBI:61557"/>
        <dbReference type="ChEBI" id="CHEBI:140395"/>
        <dbReference type="EC" id="2.7.7.6"/>
    </reaction>
</comment>
<evidence type="ECO:0000313" key="11">
    <source>
        <dbReference type="EMBL" id="QND78483.1"/>
    </source>
</evidence>
<dbReference type="InterPro" id="IPR007120">
    <property type="entry name" value="DNA-dir_RNAP_su2_dom"/>
</dbReference>
<dbReference type="Gene3D" id="2.40.50.150">
    <property type="match status" value="1"/>
</dbReference>
<keyword evidence="5" id="KW-0804">Transcription</keyword>
<dbReference type="GO" id="GO:0003899">
    <property type="term" value="F:DNA-directed RNA polymerase activity"/>
    <property type="evidence" value="ECO:0007669"/>
    <property type="project" value="UniProtKB-EC"/>
</dbReference>
<evidence type="ECO:0000256" key="2">
    <source>
        <dbReference type="ARBA" id="ARBA00022478"/>
    </source>
</evidence>
<dbReference type="InterPro" id="IPR014724">
    <property type="entry name" value="RNA_pol_RPB2_OB-fold"/>
</dbReference>
<dbReference type="EC" id="2.7.7.6" evidence="1"/>
<keyword evidence="2 11" id="KW-0240">DNA-directed RNA polymerase</keyword>
<dbReference type="Pfam" id="PF04560">
    <property type="entry name" value="RNA_pol_Rpb2_7"/>
    <property type="match status" value="1"/>
</dbReference>
<dbReference type="InterPro" id="IPR010243">
    <property type="entry name" value="RNA_pol_bsu_bac"/>
</dbReference>
<evidence type="ECO:0000256" key="3">
    <source>
        <dbReference type="ARBA" id="ARBA00022679"/>
    </source>
</evidence>
<feature type="domain" description="RNA polymerase Rpb2" evidence="9">
    <location>
        <begin position="1267"/>
        <end position="1340"/>
    </location>
</feature>
<evidence type="ECO:0000256" key="6">
    <source>
        <dbReference type="ARBA" id="ARBA00048552"/>
    </source>
</evidence>
<dbReference type="GO" id="GO:0032549">
    <property type="term" value="F:ribonucleoside binding"/>
    <property type="evidence" value="ECO:0007669"/>
    <property type="project" value="InterPro"/>
</dbReference>
<keyword evidence="3" id="KW-0808">Transferase</keyword>
<dbReference type="InterPro" id="IPR037033">
    <property type="entry name" value="DNA-dir_RNAP_su2_hyb_sf"/>
</dbReference>
<dbReference type="InterPro" id="IPR015712">
    <property type="entry name" value="DNA-dir_RNA_pol_su2"/>
</dbReference>
<reference evidence="11 12" key="1">
    <citation type="submission" date="2020-07" db="EMBL/GenBank/DDBJ databases">
        <title>Mutational pressure drives differential genome stability in two bacterial endosymbionts of sap feeding insects.</title>
        <authorList>
            <person name="Waneka G."/>
        </authorList>
    </citation>
    <scope>NUCLEOTIDE SEQUENCE [LARGE SCALE GENOMIC DNA]</scope>
    <source>
        <strain evidence="11">NAS-MSEV</strain>
    </source>
</reference>
<dbReference type="GO" id="GO:0000428">
    <property type="term" value="C:DNA-directed RNA polymerase complex"/>
    <property type="evidence" value="ECO:0007669"/>
    <property type="project" value="UniProtKB-KW"/>
</dbReference>
<name>A0A7G6UHI6_9PROT</name>
<dbReference type="NCBIfam" id="TIGR02013">
    <property type="entry name" value="rpoB"/>
    <property type="match status" value="1"/>
</dbReference>
<evidence type="ECO:0000256" key="1">
    <source>
        <dbReference type="ARBA" id="ARBA00012418"/>
    </source>
</evidence>
<dbReference type="Pfam" id="PF00562">
    <property type="entry name" value="RNA_pol_Rpb2_6"/>
    <property type="match status" value="1"/>
</dbReference>
<feature type="domain" description="RNA polymerase Rpb2" evidence="10">
    <location>
        <begin position="499"/>
        <end position="567"/>
    </location>
</feature>
<feature type="domain" description="DNA-directed RNA polymerase subunit 2 hybrid-binding" evidence="8">
    <location>
        <begin position="705"/>
        <end position="1264"/>
    </location>
</feature>
<sequence>MNKNIIYLNEELSGNYFNKKQSEKILKNFNLLYIFFLSYKNFLKNSLKKIIDFIFPLFIYRNNIAVYFNNYNILYPLKSPNYCINNGITYSISIKLSLSLYKYEINSTNSKILKTKISDEEIIIPNIPYITNNFTFIINGIEKTIVSKFVRSPGLYFLIEKNRGKKIYILKIVPDIGDEIDFIIDNKNEIYLKYKKFSLKILNILKVGGLNNEEIIHEFYNHITTIFINKNWKIFFNRELFLNFIFPFDILDENNNVIIKKNTIIENSEILKMSELNIDYINIPCEYLIGKNLYFNIYYQNNKIFTAGQAITKSILEFILEKKINKLSFIIYNSDFHKSILNDLNKISFFDSTENINSFLNNLKFNIFDFNIINNKFSNFKKYFYIHPICRKKINFYLKKNYNFKLLSLKDLINILKLIISFKDDLFKESDKLSLSNLNLIMIGDTFEDIFLNFFLKLKNKIENGFFDIDNNYNLNSILKIYILINEIKDFFNMSKYCQYLDKVNILSEISHKRRVTFLGVIGISKKYSGFDSRDLNSSHYSRVCPIETPEGINIGLVNSLALLCSVDKYKFLIAPYYKIINGKITKKWKYLSVEEEFNSFIGEPTIMNSFESLENIDLILAKYGEQILFTNFKLIKYINILPYQMLSISTILIPFLENNDSNRALMASNMLRQALPLSNPEKPKISTGFEGLVAKNSGTMLICKNKGIYNYSDSRLIILKNYFIFDNNYYYNYDIYFLIKYLSSNQKTNISQNFIGANKDEKFFPGDIISDGSCTSDGVLSLGKNLLTVFMCWEGYNFEDSIIISEKIVKDEKFTSLDLTQIDINVNNISNNSEILKNGLNDDFLKNINRFGIIKIGSKVYGGDIIVEKLYPVFDDFEEINPNHRILHSIFSKGDLNSIDTSFYLPEKFPPGIVISNEVYFSDKYTLNVFDHNLLKYQIKNFLRLKKKKFYLIRKKIKKMLKNFLFEKKSFFEGKEIIINKKFLYKKKLKEMLKIFLINKNQYKLFNNIKKKIKFFLKIYKFISKDINKKYYKKLSSDICKIIRVFIISKKYLQVGDKMSGRYGNKGVISKILPENQMPYFLNGVSVEIILNPLGVPSRMNVGQLLEIHMGFISISLSWKIENFLNNNNCIKKIKNLLKKIYTNSEDQLKIDSLDYKNLLFLIRYFKNGFFFSIKPFNSYVENNIEKFLNIIFSNNFLKDESISWNKKQTILRDGRSGENFENPSTIGLMYIFKLNHLAEEKIHARSVGPYSLITQQPLKGKSNLGGQRLGEMEVWAMEAYGAFYSLREMLTIKSDDVSGRFESYKNIIKGISNLIFNKPETFNVMIKNINCLSLYIRFNDY</sequence>
<dbReference type="GO" id="GO:0006351">
    <property type="term" value="P:DNA-templated transcription"/>
    <property type="evidence" value="ECO:0007669"/>
    <property type="project" value="InterPro"/>
</dbReference>
<dbReference type="Proteomes" id="UP000515745">
    <property type="component" value="Chromosome"/>
</dbReference>
<dbReference type="Gene3D" id="3.90.1800.10">
    <property type="entry name" value="RNA polymerase alpha subunit dimerisation domain"/>
    <property type="match status" value="1"/>
</dbReference>
<dbReference type="EMBL" id="CP060019">
    <property type="protein sequence ID" value="QND78483.1"/>
    <property type="molecule type" value="Genomic_DNA"/>
</dbReference>